<keyword evidence="2" id="KW-1185">Reference proteome</keyword>
<gene>
    <name evidence="1" type="ORF">O181_001945</name>
</gene>
<name>A0A9Q3BBI0_9BASI</name>
<protein>
    <submittedName>
        <fullName evidence="1">Uncharacterized protein</fullName>
    </submittedName>
</protein>
<organism evidence="1 2">
    <name type="scientific">Austropuccinia psidii MF-1</name>
    <dbReference type="NCBI Taxonomy" id="1389203"/>
    <lineage>
        <taxon>Eukaryota</taxon>
        <taxon>Fungi</taxon>
        <taxon>Dikarya</taxon>
        <taxon>Basidiomycota</taxon>
        <taxon>Pucciniomycotina</taxon>
        <taxon>Pucciniomycetes</taxon>
        <taxon>Pucciniales</taxon>
        <taxon>Sphaerophragmiaceae</taxon>
        <taxon>Austropuccinia</taxon>
    </lineage>
</organism>
<reference evidence="1" key="1">
    <citation type="submission" date="2021-03" db="EMBL/GenBank/DDBJ databases">
        <title>Draft genome sequence of rust myrtle Austropuccinia psidii MF-1, a brazilian biotype.</title>
        <authorList>
            <person name="Quecine M.C."/>
            <person name="Pachon D.M.R."/>
            <person name="Bonatelli M.L."/>
            <person name="Correr F.H."/>
            <person name="Franceschini L.M."/>
            <person name="Leite T.F."/>
            <person name="Margarido G.R.A."/>
            <person name="Almeida C.A."/>
            <person name="Ferrarezi J.A."/>
            <person name="Labate C.A."/>
        </authorList>
    </citation>
    <scope>NUCLEOTIDE SEQUENCE</scope>
    <source>
        <strain evidence="1">MF-1</strain>
    </source>
</reference>
<sequence>MLHEQKSLRKDVVMKLLIRDFPETYALFLGDGIILDSEDALLELGSNTYSRRSPELVESLQLLDKAYCQLFPTLCSKKERRTKIQLLRPSIHSAPASSWTSYGVIPPHIPSNWIQPEALLKLTSS</sequence>
<dbReference type="Proteomes" id="UP000765509">
    <property type="component" value="Unassembled WGS sequence"/>
</dbReference>
<proteinExistence type="predicted"/>
<dbReference type="AlphaFoldDB" id="A0A9Q3BBI0"/>
<accession>A0A9Q3BBI0</accession>
<evidence type="ECO:0000313" key="1">
    <source>
        <dbReference type="EMBL" id="MBW0462230.1"/>
    </source>
</evidence>
<evidence type="ECO:0000313" key="2">
    <source>
        <dbReference type="Proteomes" id="UP000765509"/>
    </source>
</evidence>
<dbReference type="EMBL" id="AVOT02000308">
    <property type="protein sequence ID" value="MBW0462230.1"/>
    <property type="molecule type" value="Genomic_DNA"/>
</dbReference>
<comment type="caution">
    <text evidence="1">The sequence shown here is derived from an EMBL/GenBank/DDBJ whole genome shotgun (WGS) entry which is preliminary data.</text>
</comment>